<gene>
    <name evidence="3" type="ORF">D3M59_08405</name>
</gene>
<dbReference type="Gene3D" id="3.30.300.130">
    <property type="entry name" value="Fe-S cluster assembly (FSCA)"/>
    <property type="match status" value="1"/>
</dbReference>
<dbReference type="InterPro" id="IPR014824">
    <property type="entry name" value="Nfu/NifU_N"/>
</dbReference>
<dbReference type="SUPFAM" id="SSF117916">
    <property type="entry name" value="Fe-S cluster assembly (FSCA) domain-like"/>
    <property type="match status" value="1"/>
</dbReference>
<evidence type="ECO:0000259" key="2">
    <source>
        <dbReference type="SMART" id="SM00932"/>
    </source>
</evidence>
<dbReference type="GO" id="GO:0016226">
    <property type="term" value="P:iron-sulfur cluster assembly"/>
    <property type="evidence" value="ECO:0007669"/>
    <property type="project" value="InterPro"/>
</dbReference>
<dbReference type="PANTHER" id="PTHR11178:SF1">
    <property type="entry name" value="NFU1 IRON-SULFUR CLUSTER SCAFFOLD HOMOLOG, MITOCHONDRIAL"/>
    <property type="match status" value="1"/>
</dbReference>
<dbReference type="Proteomes" id="UP000285023">
    <property type="component" value="Unassembled WGS sequence"/>
</dbReference>
<dbReference type="SUPFAM" id="SSF110836">
    <property type="entry name" value="Hypothetical protein SAV1430"/>
    <property type="match status" value="1"/>
</dbReference>
<dbReference type="InterPro" id="IPR035433">
    <property type="entry name" value="NFU1-like"/>
</dbReference>
<dbReference type="SMART" id="SM00932">
    <property type="entry name" value="Nfu_N"/>
    <property type="match status" value="1"/>
</dbReference>
<evidence type="ECO:0000313" key="3">
    <source>
        <dbReference type="EMBL" id="RIX29310.1"/>
    </source>
</evidence>
<dbReference type="InterPro" id="IPR036498">
    <property type="entry name" value="Nfu/NifU_N_sf"/>
</dbReference>
<comment type="similarity">
    <text evidence="1">Belongs to the NifU family.</text>
</comment>
<reference evidence="3 4" key="1">
    <citation type="submission" date="2018-09" db="EMBL/GenBank/DDBJ databases">
        <title>Sphingomonas sp. DAC4.</title>
        <authorList>
            <person name="Seo T."/>
        </authorList>
    </citation>
    <scope>NUCLEOTIDE SEQUENCE [LARGE SCALE GENOMIC DNA]</scope>
    <source>
        <strain evidence="3 4">DAC4</strain>
    </source>
</reference>
<dbReference type="PANTHER" id="PTHR11178">
    <property type="entry name" value="IRON-SULFUR CLUSTER SCAFFOLD PROTEIN NFU-RELATED"/>
    <property type="match status" value="1"/>
</dbReference>
<dbReference type="GO" id="GO:0051536">
    <property type="term" value="F:iron-sulfur cluster binding"/>
    <property type="evidence" value="ECO:0007669"/>
    <property type="project" value="InterPro"/>
</dbReference>
<sequence length="192" mass="20619">MLIEIEKTPNPATRKFLPGRTVMEHGGRDFPNVDAAAASPLAEALFATGQVDGVYFGRDFVSVSAAPTVEWTNLEADVLSVLLDHFLLDAPLFKPGTAAGIEVAPDAALSFEEDPADSDIIDQIKELLETRVRPAVAQDGGDIVYRGYKDGKLFLEMQGACSGCPSSTVTLKRGVESLIKHYVPEVETIEAV</sequence>
<comment type="caution">
    <text evidence="3">The sequence shown here is derived from an EMBL/GenBank/DDBJ whole genome shotgun (WGS) entry which is preliminary data.</text>
</comment>
<dbReference type="InterPro" id="IPR034904">
    <property type="entry name" value="FSCA_dom_sf"/>
</dbReference>
<dbReference type="Pfam" id="PF08712">
    <property type="entry name" value="Nfu_N"/>
    <property type="match status" value="1"/>
</dbReference>
<proteinExistence type="inferred from homology"/>
<feature type="domain" description="Scaffold protein Nfu/NifU N-terminal" evidence="2">
    <location>
        <begin position="3"/>
        <end position="89"/>
    </location>
</feature>
<dbReference type="PIRSF" id="PIRSF036773">
    <property type="entry name" value="HIRIP5"/>
    <property type="match status" value="1"/>
</dbReference>
<accession>A0A418Q0C1</accession>
<keyword evidence="4" id="KW-1185">Reference proteome</keyword>
<dbReference type="RefSeq" id="WP_119533199.1">
    <property type="nucleotide sequence ID" value="NZ_QXTF01000002.1"/>
</dbReference>
<evidence type="ECO:0000313" key="4">
    <source>
        <dbReference type="Proteomes" id="UP000285023"/>
    </source>
</evidence>
<dbReference type="InterPro" id="IPR001075">
    <property type="entry name" value="NIF_FeS_clus_asmbl_NifU_C"/>
</dbReference>
<dbReference type="Gene3D" id="3.30.1370.70">
    <property type="entry name" value="Scaffold protein Nfu/NifU, N-terminal domain"/>
    <property type="match status" value="1"/>
</dbReference>
<organism evidence="3 4">
    <name type="scientific">Sphingomonas edaphi</name>
    <dbReference type="NCBI Taxonomy" id="2315689"/>
    <lineage>
        <taxon>Bacteria</taxon>
        <taxon>Pseudomonadati</taxon>
        <taxon>Pseudomonadota</taxon>
        <taxon>Alphaproteobacteria</taxon>
        <taxon>Sphingomonadales</taxon>
        <taxon>Sphingomonadaceae</taxon>
        <taxon>Sphingomonas</taxon>
    </lineage>
</organism>
<dbReference type="FunFam" id="3.30.300.130:FF:000001">
    <property type="entry name" value="NFU1 iron-sulfur cluster scaffold"/>
    <property type="match status" value="1"/>
</dbReference>
<dbReference type="AlphaFoldDB" id="A0A418Q0C1"/>
<dbReference type="OrthoDB" id="9796965at2"/>
<dbReference type="GO" id="GO:0005506">
    <property type="term" value="F:iron ion binding"/>
    <property type="evidence" value="ECO:0007669"/>
    <property type="project" value="InterPro"/>
</dbReference>
<name>A0A418Q0C1_9SPHN</name>
<evidence type="ECO:0000256" key="1">
    <source>
        <dbReference type="ARBA" id="ARBA00006420"/>
    </source>
</evidence>
<protein>
    <submittedName>
        <fullName evidence="3">NifU family protein</fullName>
    </submittedName>
</protein>
<dbReference type="EMBL" id="QXTF01000002">
    <property type="protein sequence ID" value="RIX29310.1"/>
    <property type="molecule type" value="Genomic_DNA"/>
</dbReference>
<dbReference type="Pfam" id="PF01106">
    <property type="entry name" value="NifU"/>
    <property type="match status" value="1"/>
</dbReference>